<name>A0ABW1X381_9ACTN</name>
<dbReference type="Proteomes" id="UP001596266">
    <property type="component" value="Unassembled WGS sequence"/>
</dbReference>
<organism evidence="3 4">
    <name type="scientific">Luteococcus sanguinis</name>
    <dbReference type="NCBI Taxonomy" id="174038"/>
    <lineage>
        <taxon>Bacteria</taxon>
        <taxon>Bacillati</taxon>
        <taxon>Actinomycetota</taxon>
        <taxon>Actinomycetes</taxon>
        <taxon>Propionibacteriales</taxon>
        <taxon>Propionibacteriaceae</taxon>
        <taxon>Luteococcus</taxon>
    </lineage>
</organism>
<evidence type="ECO:0000313" key="4">
    <source>
        <dbReference type="Proteomes" id="UP001596266"/>
    </source>
</evidence>
<evidence type="ECO:0000256" key="1">
    <source>
        <dbReference type="ARBA" id="ARBA00022801"/>
    </source>
</evidence>
<proteinExistence type="predicted"/>
<reference evidence="4" key="1">
    <citation type="journal article" date="2019" name="Int. J. Syst. Evol. Microbiol.">
        <title>The Global Catalogue of Microorganisms (GCM) 10K type strain sequencing project: providing services to taxonomists for standard genome sequencing and annotation.</title>
        <authorList>
            <consortium name="The Broad Institute Genomics Platform"/>
            <consortium name="The Broad Institute Genome Sequencing Center for Infectious Disease"/>
            <person name="Wu L."/>
            <person name="Ma J."/>
        </authorList>
    </citation>
    <scope>NUCLEOTIDE SEQUENCE [LARGE SCALE GENOMIC DNA]</scope>
    <source>
        <strain evidence="4">CGMCC 1.15277</strain>
    </source>
</reference>
<accession>A0ABW1X381</accession>
<keyword evidence="4" id="KW-1185">Reference proteome</keyword>
<dbReference type="InterPro" id="IPR000073">
    <property type="entry name" value="AB_hydrolase_1"/>
</dbReference>
<dbReference type="RefSeq" id="WP_343886227.1">
    <property type="nucleotide sequence ID" value="NZ_BAAAKI010000013.1"/>
</dbReference>
<dbReference type="Pfam" id="PF12697">
    <property type="entry name" value="Abhydrolase_6"/>
    <property type="match status" value="1"/>
</dbReference>
<sequence>MLHTLVVEGGPTPLVFLHGLFGQGKNFLQIAKFVADLATSTLVDLPNHGRSGWTETIDYPSMAAEVAEVLTAIGRPVCLVGHSMGGKVAMRVALDHADLVERLMVVDVSPKVGLGSNFDPFFAAMQGLDLAALESRRQADELLTPGIPNPVVRGFLMQNLRHDHGRWHWQMNLDLLAASMDAISGWPETDASYDGPVLWVAGETSNYIQPEFAPAMRALFPRTRKVTIRGAGHWVHSEQPAAFTSTLRSFLEMS</sequence>
<evidence type="ECO:0000313" key="3">
    <source>
        <dbReference type="EMBL" id="MFC6397611.1"/>
    </source>
</evidence>
<dbReference type="PANTHER" id="PTHR46118">
    <property type="entry name" value="PROTEIN ABHD11"/>
    <property type="match status" value="1"/>
</dbReference>
<evidence type="ECO:0000259" key="2">
    <source>
        <dbReference type="Pfam" id="PF12697"/>
    </source>
</evidence>
<keyword evidence="1 3" id="KW-0378">Hydrolase</keyword>
<dbReference type="SUPFAM" id="SSF53474">
    <property type="entry name" value="alpha/beta-Hydrolases"/>
    <property type="match status" value="1"/>
</dbReference>
<dbReference type="PANTHER" id="PTHR46118:SF4">
    <property type="entry name" value="PROTEIN ABHD11"/>
    <property type="match status" value="1"/>
</dbReference>
<gene>
    <name evidence="3" type="ORF">ACFP57_11550</name>
</gene>
<feature type="domain" description="AB hydrolase-1" evidence="2">
    <location>
        <begin position="14"/>
        <end position="243"/>
    </location>
</feature>
<dbReference type="GO" id="GO:0016787">
    <property type="term" value="F:hydrolase activity"/>
    <property type="evidence" value="ECO:0007669"/>
    <property type="project" value="UniProtKB-KW"/>
</dbReference>
<protein>
    <submittedName>
        <fullName evidence="3">Alpha/beta fold hydrolase</fullName>
    </submittedName>
</protein>
<dbReference type="Gene3D" id="3.40.50.1820">
    <property type="entry name" value="alpha/beta hydrolase"/>
    <property type="match status" value="1"/>
</dbReference>
<dbReference type="EMBL" id="JBHSUA010000021">
    <property type="protein sequence ID" value="MFC6397611.1"/>
    <property type="molecule type" value="Genomic_DNA"/>
</dbReference>
<dbReference type="InterPro" id="IPR029058">
    <property type="entry name" value="AB_hydrolase_fold"/>
</dbReference>
<comment type="caution">
    <text evidence="3">The sequence shown here is derived from an EMBL/GenBank/DDBJ whole genome shotgun (WGS) entry which is preliminary data.</text>
</comment>